<protein>
    <submittedName>
        <fullName evidence="1">Uncharacterized protein</fullName>
    </submittedName>
</protein>
<gene>
    <name evidence="1" type="ORF">AO440_003224</name>
</gene>
<dbReference type="EMBL" id="LLZZ01000064">
    <property type="protein sequence ID" value="KTB10156.1"/>
    <property type="molecule type" value="Genomic_DNA"/>
</dbReference>
<accession>A0A0W0E799</accession>
<reference evidence="1 2" key="1">
    <citation type="submission" date="2015-10" db="EMBL/GenBank/DDBJ databases">
        <title>Draft genomes sequences of Candida glabrata isolates 1A, 1B, 2A, 2B, 3A and 3B.</title>
        <authorList>
            <person name="Haavelsrud O.E."/>
            <person name="Gaustad P."/>
        </authorList>
    </citation>
    <scope>NUCLEOTIDE SEQUENCE [LARGE SCALE GENOMIC DNA]</scope>
    <source>
        <strain evidence="1">910700640</strain>
    </source>
</reference>
<dbReference type="AlphaFoldDB" id="A0A0W0E799"/>
<name>A0A0W0E799_CANGB</name>
<comment type="caution">
    <text evidence="1">The sequence shown here is derived from an EMBL/GenBank/DDBJ whole genome shotgun (WGS) entry which is preliminary data.</text>
</comment>
<proteinExistence type="predicted"/>
<dbReference type="VEuPathDB" id="FungiDB:B1J91_J10714g"/>
<dbReference type="VEuPathDB" id="FungiDB:CAGL0J10714g"/>
<evidence type="ECO:0000313" key="2">
    <source>
        <dbReference type="Proteomes" id="UP000054886"/>
    </source>
</evidence>
<dbReference type="Proteomes" id="UP000054886">
    <property type="component" value="Unassembled WGS sequence"/>
</dbReference>
<dbReference type="VEuPathDB" id="FungiDB:GVI51_J10527"/>
<organism evidence="1 2">
    <name type="scientific">Candida glabrata</name>
    <name type="common">Yeast</name>
    <name type="synonym">Torulopsis glabrata</name>
    <dbReference type="NCBI Taxonomy" id="5478"/>
    <lineage>
        <taxon>Eukaryota</taxon>
        <taxon>Fungi</taxon>
        <taxon>Dikarya</taxon>
        <taxon>Ascomycota</taxon>
        <taxon>Saccharomycotina</taxon>
        <taxon>Saccharomycetes</taxon>
        <taxon>Saccharomycetales</taxon>
        <taxon>Saccharomycetaceae</taxon>
        <taxon>Nakaseomyces</taxon>
    </lineage>
</organism>
<evidence type="ECO:0000313" key="1">
    <source>
        <dbReference type="EMBL" id="KTB10156.1"/>
    </source>
</evidence>
<sequence length="323" mass="37040">MNTDLIGLAIEEEPEYIDIGLRESQAYQPEMNPTLKKSLSQNALNTIKRRNSTNSLHRTLSQSSCFSTSSSATAQIRDDSYKEFLLFLIGEENAKICWENLPRETKNVFIAKALKKSNYLKSESTLKDPSLSEILKDGRIPTKNSFFYYRNRVTPHIRNSEREHDAIAISKIASGFYNNELSESERQRLKLDAKKEYDKFLIQRRKVAEQFIDTYDKADDCDLVYQQLKEYKSQLPLEESLTKLTEAVERLSSQVSNTPATPIEKIPTTTVSKPKLTATNKLSNDRNAPIMQSLYGRFIGKFKRKKKPAASTLIYRKPVEKCA</sequence>
<dbReference type="VEuPathDB" id="FungiDB:GWK60_J10505"/>